<dbReference type="Gene3D" id="3.20.20.70">
    <property type="entry name" value="Aldolase class I"/>
    <property type="match status" value="1"/>
</dbReference>
<dbReference type="UniPathway" id="UPA00002">
    <property type="reaction ID" value="UER00468"/>
</dbReference>
<dbReference type="Proteomes" id="UP000254280">
    <property type="component" value="Unassembled WGS sequence"/>
</dbReference>
<feature type="active site" description="Proton donor/acceptor" evidence="7">
    <location>
        <position position="92"/>
    </location>
</feature>
<dbReference type="AlphaFoldDB" id="A0A379B7V0"/>
<keyword evidence="9" id="KW-1185">Reference proteome</keyword>
<evidence type="ECO:0000256" key="6">
    <source>
        <dbReference type="ARBA" id="ARBA00056337"/>
    </source>
</evidence>
<dbReference type="PIRSF" id="PIRSF001357">
    <property type="entry name" value="DeoC"/>
    <property type="match status" value="1"/>
</dbReference>
<dbReference type="GO" id="GO:0004139">
    <property type="term" value="F:deoxyribose-phosphate aldolase activity"/>
    <property type="evidence" value="ECO:0007669"/>
    <property type="project" value="UniProtKB-UniRule"/>
</dbReference>
<dbReference type="PANTHER" id="PTHR10889">
    <property type="entry name" value="DEOXYRIBOSE-PHOSPHATE ALDOLASE"/>
    <property type="match status" value="1"/>
</dbReference>
<comment type="pathway">
    <text evidence="7">Carbohydrate degradation; 2-deoxy-D-ribose 1-phosphate degradation; D-glyceraldehyde 3-phosphate and acetaldehyde from 2-deoxy-alpha-D-ribose 1-phosphate: step 2/2.</text>
</comment>
<comment type="catalytic activity">
    <reaction evidence="5 7">
        <text>2-deoxy-D-ribose 5-phosphate = D-glyceraldehyde 3-phosphate + acetaldehyde</text>
        <dbReference type="Rhea" id="RHEA:12821"/>
        <dbReference type="ChEBI" id="CHEBI:15343"/>
        <dbReference type="ChEBI" id="CHEBI:59776"/>
        <dbReference type="ChEBI" id="CHEBI:62877"/>
        <dbReference type="EC" id="4.1.2.4"/>
    </reaction>
</comment>
<evidence type="ECO:0000256" key="5">
    <source>
        <dbReference type="ARBA" id="ARBA00048791"/>
    </source>
</evidence>
<dbReference type="Pfam" id="PF01791">
    <property type="entry name" value="DeoC"/>
    <property type="match status" value="1"/>
</dbReference>
<dbReference type="GO" id="GO:0006018">
    <property type="term" value="P:2-deoxyribose 1-phosphate catabolic process"/>
    <property type="evidence" value="ECO:0007669"/>
    <property type="project" value="UniProtKB-UniRule"/>
</dbReference>
<evidence type="ECO:0000256" key="1">
    <source>
        <dbReference type="ARBA" id="ARBA00010936"/>
    </source>
</evidence>
<sequence>MQVKEITKFIDHTALSAEKNEQDIIKLCDEAIENGFFSVCINSGYIPLAKEKLQGTDVKICTVVGFPLGANLTSVKAFETQEAIRAGADEIDMVINIGWIKSQKWQEVKADIQAVLQACDGIPLKVILETCLLTKEEIVQACEICKALNVAFVKTSTGFNKGGATVEDVALMKQTVGEIGVKASGGVRDAQTALAMIDAGATRIGASAGIAIIKGLSDTSATYELLLSL</sequence>
<dbReference type="CDD" id="cd00959">
    <property type="entry name" value="DeoC"/>
    <property type="match status" value="1"/>
</dbReference>
<evidence type="ECO:0000256" key="2">
    <source>
        <dbReference type="ARBA" id="ARBA00022490"/>
    </source>
</evidence>
<dbReference type="PANTHER" id="PTHR10889:SF1">
    <property type="entry name" value="DEOXYRIBOSE-PHOSPHATE ALDOLASE"/>
    <property type="match status" value="1"/>
</dbReference>
<comment type="subcellular location">
    <subcellularLocation>
        <location evidence="7">Cytoplasm</location>
    </subcellularLocation>
</comment>
<dbReference type="InterPro" id="IPR013785">
    <property type="entry name" value="Aldolase_TIM"/>
</dbReference>
<dbReference type="SUPFAM" id="SSF51569">
    <property type="entry name" value="Aldolase"/>
    <property type="match status" value="1"/>
</dbReference>
<dbReference type="EC" id="4.1.2.4" evidence="7"/>
<evidence type="ECO:0000313" key="9">
    <source>
        <dbReference type="Proteomes" id="UP000254280"/>
    </source>
</evidence>
<evidence type="ECO:0000256" key="7">
    <source>
        <dbReference type="HAMAP-Rule" id="MF_00114"/>
    </source>
</evidence>
<evidence type="ECO:0000256" key="4">
    <source>
        <dbReference type="ARBA" id="ARBA00023270"/>
    </source>
</evidence>
<accession>A0A379B7V0</accession>
<dbReference type="FunFam" id="3.20.20.70:FF:000044">
    <property type="entry name" value="Deoxyribose-phosphate aldolase"/>
    <property type="match status" value="1"/>
</dbReference>
<dbReference type="InterPro" id="IPR002915">
    <property type="entry name" value="DeoC/FbaB/LacD_aldolase"/>
</dbReference>
<protein>
    <recommendedName>
        <fullName evidence="7">Deoxyribose-phosphate aldolase</fullName>
        <shortName evidence="7">DERA</shortName>
        <ecNumber evidence="7">4.1.2.4</ecNumber>
    </recommendedName>
    <alternativeName>
        <fullName evidence="7">2-deoxy-D-ribose 5-phosphate aldolase</fullName>
    </alternativeName>
    <alternativeName>
        <fullName evidence="7">Phosphodeoxyriboaldolase</fullName>
        <shortName evidence="7">Deoxyriboaldolase</shortName>
    </alternativeName>
</protein>
<dbReference type="InterPro" id="IPR011343">
    <property type="entry name" value="DeoC"/>
</dbReference>
<gene>
    <name evidence="7 8" type="primary">deoC</name>
    <name evidence="8" type="ORF">NCTC10699_02296</name>
</gene>
<dbReference type="NCBIfam" id="TIGR00126">
    <property type="entry name" value="deoC"/>
    <property type="match status" value="1"/>
</dbReference>
<dbReference type="HAMAP" id="MF_00114">
    <property type="entry name" value="DeoC_type1"/>
    <property type="match status" value="1"/>
</dbReference>
<keyword evidence="3 7" id="KW-0456">Lyase</keyword>
<name>A0A379B7V0_9PAST</name>
<dbReference type="SMART" id="SM01133">
    <property type="entry name" value="DeoC"/>
    <property type="match status" value="1"/>
</dbReference>
<comment type="similarity">
    <text evidence="1 7">Belongs to the DeoC/FbaB aldolase family. DeoC type 1 subfamily.</text>
</comment>
<proteinExistence type="inferred from homology"/>
<dbReference type="GO" id="GO:0009264">
    <property type="term" value="P:deoxyribonucleotide catabolic process"/>
    <property type="evidence" value="ECO:0007669"/>
    <property type="project" value="UniProtKB-UniRule"/>
</dbReference>
<feature type="active site" description="Schiff-base intermediate with acetaldehyde" evidence="7">
    <location>
        <position position="154"/>
    </location>
</feature>
<dbReference type="InterPro" id="IPR028581">
    <property type="entry name" value="DeoC_typeI"/>
</dbReference>
<keyword evidence="4 7" id="KW-0704">Schiff base</keyword>
<evidence type="ECO:0000313" key="8">
    <source>
        <dbReference type="EMBL" id="SUB34624.1"/>
    </source>
</evidence>
<keyword evidence="2 7" id="KW-0963">Cytoplasm</keyword>
<feature type="active site" description="Proton donor/acceptor" evidence="7">
    <location>
        <position position="182"/>
    </location>
</feature>
<reference evidence="8 9" key="1">
    <citation type="submission" date="2018-06" db="EMBL/GenBank/DDBJ databases">
        <authorList>
            <consortium name="Pathogen Informatics"/>
            <person name="Doyle S."/>
        </authorList>
    </citation>
    <scope>NUCLEOTIDE SEQUENCE [LARGE SCALE GENOMIC DNA]</scope>
    <source>
        <strain evidence="8 9">NCTC10699</strain>
    </source>
</reference>
<dbReference type="OrthoDB" id="6579831at2"/>
<dbReference type="EMBL" id="UGSS01000002">
    <property type="protein sequence ID" value="SUB34624.1"/>
    <property type="molecule type" value="Genomic_DNA"/>
</dbReference>
<organism evidence="8 9">
    <name type="scientific">[Pasteurella] mairii</name>
    <dbReference type="NCBI Taxonomy" id="757"/>
    <lineage>
        <taxon>Bacteria</taxon>
        <taxon>Pseudomonadati</taxon>
        <taxon>Pseudomonadota</taxon>
        <taxon>Gammaproteobacteria</taxon>
        <taxon>Pasteurellales</taxon>
        <taxon>Pasteurellaceae</taxon>
    </lineage>
</organism>
<evidence type="ECO:0000256" key="3">
    <source>
        <dbReference type="ARBA" id="ARBA00023239"/>
    </source>
</evidence>
<dbReference type="GO" id="GO:0005737">
    <property type="term" value="C:cytoplasm"/>
    <property type="evidence" value="ECO:0007669"/>
    <property type="project" value="UniProtKB-SubCell"/>
</dbReference>
<dbReference type="GO" id="GO:0016052">
    <property type="term" value="P:carbohydrate catabolic process"/>
    <property type="evidence" value="ECO:0007669"/>
    <property type="project" value="TreeGrafter"/>
</dbReference>
<comment type="function">
    <text evidence="6 7">Catalyzes a reversible aldol reaction between acetaldehyde and D-glyceraldehyde 3-phosphate to generate 2-deoxy-D-ribose 5-phosphate.</text>
</comment>